<feature type="chain" id="PRO_5040309625" description="Secreted protein" evidence="1">
    <location>
        <begin position="34"/>
        <end position="103"/>
    </location>
</feature>
<gene>
    <name evidence="2" type="ORF">BEMITA_LOCUS7611</name>
</gene>
<dbReference type="Proteomes" id="UP001152759">
    <property type="component" value="Chromosome 4"/>
</dbReference>
<keyword evidence="3" id="KW-1185">Reference proteome</keyword>
<dbReference type="AlphaFoldDB" id="A0A9P0ACK5"/>
<evidence type="ECO:0008006" key="4">
    <source>
        <dbReference type="Google" id="ProtNLM"/>
    </source>
</evidence>
<feature type="signal peptide" evidence="1">
    <location>
        <begin position="1"/>
        <end position="33"/>
    </location>
</feature>
<organism evidence="2 3">
    <name type="scientific">Bemisia tabaci</name>
    <name type="common">Sweetpotato whitefly</name>
    <name type="synonym">Aleurodes tabaci</name>
    <dbReference type="NCBI Taxonomy" id="7038"/>
    <lineage>
        <taxon>Eukaryota</taxon>
        <taxon>Metazoa</taxon>
        <taxon>Ecdysozoa</taxon>
        <taxon>Arthropoda</taxon>
        <taxon>Hexapoda</taxon>
        <taxon>Insecta</taxon>
        <taxon>Pterygota</taxon>
        <taxon>Neoptera</taxon>
        <taxon>Paraneoptera</taxon>
        <taxon>Hemiptera</taxon>
        <taxon>Sternorrhyncha</taxon>
        <taxon>Aleyrodoidea</taxon>
        <taxon>Aleyrodidae</taxon>
        <taxon>Aleyrodinae</taxon>
        <taxon>Bemisia</taxon>
    </lineage>
</organism>
<evidence type="ECO:0000313" key="3">
    <source>
        <dbReference type="Proteomes" id="UP001152759"/>
    </source>
</evidence>
<reference evidence="2" key="1">
    <citation type="submission" date="2021-12" db="EMBL/GenBank/DDBJ databases">
        <authorList>
            <person name="King R."/>
        </authorList>
    </citation>
    <scope>NUCLEOTIDE SEQUENCE</scope>
</reference>
<name>A0A9P0ACK5_BEMTA</name>
<dbReference type="EMBL" id="OU963865">
    <property type="protein sequence ID" value="CAH0388714.1"/>
    <property type="molecule type" value="Genomic_DNA"/>
</dbReference>
<evidence type="ECO:0000256" key="1">
    <source>
        <dbReference type="SAM" id="SignalP"/>
    </source>
</evidence>
<protein>
    <recommendedName>
        <fullName evidence="4">Secreted protein</fullName>
    </recommendedName>
</protein>
<keyword evidence="1" id="KW-0732">Signal</keyword>
<evidence type="ECO:0000313" key="2">
    <source>
        <dbReference type="EMBL" id="CAH0388714.1"/>
    </source>
</evidence>
<proteinExistence type="predicted"/>
<accession>A0A9P0ACK5</accession>
<sequence length="103" mass="11202">MPSIQKVVQITSLAKLMVFVACAASIMRTGVQAVCCAAISHAFQSPFDYCGGTRYYTEKGKFCCGVGSCNIFCCNCIGGCVKTEKFSGSYSGWPGFLFKRRYD</sequence>